<organism evidence="1 2">
    <name type="scientific">Candidatus Companilactobacillus pullicola</name>
    <dbReference type="NCBI Taxonomy" id="2838523"/>
    <lineage>
        <taxon>Bacteria</taxon>
        <taxon>Bacillati</taxon>
        <taxon>Bacillota</taxon>
        <taxon>Bacilli</taxon>
        <taxon>Lactobacillales</taxon>
        <taxon>Lactobacillaceae</taxon>
        <taxon>Companilactobacillus</taxon>
    </lineage>
</organism>
<evidence type="ECO:0000313" key="1">
    <source>
        <dbReference type="EMBL" id="HIY93588.1"/>
    </source>
</evidence>
<reference evidence="1" key="1">
    <citation type="journal article" date="2021" name="PeerJ">
        <title>Extensive microbial diversity within the chicken gut microbiome revealed by metagenomics and culture.</title>
        <authorList>
            <person name="Gilroy R."/>
            <person name="Ravi A."/>
            <person name="Getino M."/>
            <person name="Pursley I."/>
            <person name="Horton D.L."/>
            <person name="Alikhan N.F."/>
            <person name="Baker D."/>
            <person name="Gharbi K."/>
            <person name="Hall N."/>
            <person name="Watson M."/>
            <person name="Adriaenssens E.M."/>
            <person name="Foster-Nyarko E."/>
            <person name="Jarju S."/>
            <person name="Secka A."/>
            <person name="Antonio M."/>
            <person name="Oren A."/>
            <person name="Chaudhuri R.R."/>
            <person name="La Ragione R."/>
            <person name="Hildebrand F."/>
            <person name="Pallen M.J."/>
        </authorList>
    </citation>
    <scope>NUCLEOTIDE SEQUENCE</scope>
    <source>
        <strain evidence="1">3204</strain>
    </source>
</reference>
<protein>
    <submittedName>
        <fullName evidence="1">Uncharacterized protein</fullName>
    </submittedName>
</protein>
<reference evidence="1" key="2">
    <citation type="submission" date="2021-04" db="EMBL/GenBank/DDBJ databases">
        <authorList>
            <person name="Gilroy R."/>
        </authorList>
    </citation>
    <scope>NUCLEOTIDE SEQUENCE</scope>
    <source>
        <strain evidence="1">3204</strain>
    </source>
</reference>
<evidence type="ECO:0000313" key="2">
    <source>
        <dbReference type="Proteomes" id="UP000824013"/>
    </source>
</evidence>
<dbReference type="Proteomes" id="UP000824013">
    <property type="component" value="Unassembled WGS sequence"/>
</dbReference>
<gene>
    <name evidence="1" type="ORF">H9820_11710</name>
</gene>
<sequence>MHTKEFNKNAVINKIDSFSGLAHIGNGNNKDIEAYYRSFMDWLDQNNVLAIIDQYANVQMNLNNVTPHDFLIWLLHYGDVYDNLLRYCLKVNSNFDYKDYAIEFYNLRKLHPKFSFTVALSSQMMTNRFLSDNDITSLTNLLITIPDNSNKSQQVYQTSSIGNGLFDALHRLSNFATERVTHS</sequence>
<proteinExistence type="predicted"/>
<name>A0A9D2CPY3_9LACO</name>
<dbReference type="EMBL" id="DXCM01000090">
    <property type="protein sequence ID" value="HIY93588.1"/>
    <property type="molecule type" value="Genomic_DNA"/>
</dbReference>
<comment type="caution">
    <text evidence="1">The sequence shown here is derived from an EMBL/GenBank/DDBJ whole genome shotgun (WGS) entry which is preliminary data.</text>
</comment>
<accession>A0A9D2CPY3</accession>
<dbReference type="AlphaFoldDB" id="A0A9D2CPY3"/>